<comment type="caution">
    <text evidence="6">The sequence shown here is derived from an EMBL/GenBank/DDBJ whole genome shotgun (WGS) entry which is preliminary data.</text>
</comment>
<dbReference type="InterPro" id="IPR013974">
    <property type="entry name" value="SAF"/>
</dbReference>
<protein>
    <recommendedName>
        <fullName evidence="4">Flagella basal body P-ring formation protein FlgA</fullName>
    </recommendedName>
</protein>
<dbReference type="PANTHER" id="PTHR36307:SF1">
    <property type="entry name" value="FLAGELLA BASAL BODY P-RING FORMATION PROTEIN FLGA"/>
    <property type="match status" value="1"/>
</dbReference>
<dbReference type="PANTHER" id="PTHR36307">
    <property type="entry name" value="FLAGELLA BASAL BODY P-RING FORMATION PROTEIN FLGA"/>
    <property type="match status" value="1"/>
</dbReference>
<evidence type="ECO:0000256" key="2">
    <source>
        <dbReference type="ARBA" id="ARBA00022729"/>
    </source>
</evidence>
<keyword evidence="4" id="KW-1005">Bacterial flagellum biogenesis</keyword>
<comment type="subcellular location">
    <subcellularLocation>
        <location evidence="1 4">Periplasm</location>
    </subcellularLocation>
</comment>
<feature type="domain" description="SAF" evidence="5">
    <location>
        <begin position="18"/>
        <end position="75"/>
    </location>
</feature>
<dbReference type="OrthoDB" id="7619725at2"/>
<evidence type="ECO:0000259" key="5">
    <source>
        <dbReference type="SMART" id="SM00858"/>
    </source>
</evidence>
<keyword evidence="6" id="KW-0966">Cell projection</keyword>
<reference evidence="6" key="1">
    <citation type="submission" date="2018-05" db="EMBL/GenBank/DDBJ databases">
        <title>Reclassification of Methylarcula marina and Methylarcula terricola as Paracoccus methylarcula sp.nov., comb.nov. and Paracoccus terricola comb.nov.</title>
        <authorList>
            <person name="Shmareva M.N."/>
            <person name="Doronina N.V."/>
            <person name="Vasilenko O.V."/>
            <person name="Tarlachkov S.V."/>
            <person name="Trotsenko Y.A."/>
        </authorList>
    </citation>
    <scope>NUCLEOTIDE SEQUENCE [LARGE SCALE GENOMIC DNA]</scope>
    <source>
        <strain evidence="6">VKM B-2159</strain>
    </source>
</reference>
<dbReference type="Gene3D" id="3.90.1210.10">
    <property type="entry name" value="Antifreeze-like/N-acetylneuraminic acid synthase C-terminal domain"/>
    <property type="match status" value="1"/>
</dbReference>
<organism evidence="6 7">
    <name type="scientific">Paracoccus methylarcula</name>
    <dbReference type="NCBI Taxonomy" id="72022"/>
    <lineage>
        <taxon>Bacteria</taxon>
        <taxon>Pseudomonadati</taxon>
        <taxon>Pseudomonadota</taxon>
        <taxon>Alphaproteobacteria</taxon>
        <taxon>Rhodobacterales</taxon>
        <taxon>Paracoccaceae</taxon>
        <taxon>Paracoccus</taxon>
    </lineage>
</organism>
<dbReference type="Pfam" id="PF13144">
    <property type="entry name" value="ChapFlgA"/>
    <property type="match status" value="1"/>
</dbReference>
<sequence>MRALPLVLALILPLPALAGGVIATRTLPAGTVITAADLRAGKEGAGGIEDPSRFVGQETRITIYEGRPIQASLLRAPRLVERNQIVRLLFRRGTVNIATDARALDQGGAGELVRVMNLDSRTTVTARIAPDGTLHAAR</sequence>
<evidence type="ECO:0000313" key="6">
    <source>
        <dbReference type="EMBL" id="RNF35187.1"/>
    </source>
</evidence>
<comment type="similarity">
    <text evidence="4">Belongs to the FlgA family.</text>
</comment>
<evidence type="ECO:0000256" key="3">
    <source>
        <dbReference type="ARBA" id="ARBA00022764"/>
    </source>
</evidence>
<dbReference type="SMART" id="SM00858">
    <property type="entry name" value="SAF"/>
    <property type="match status" value="1"/>
</dbReference>
<dbReference type="AlphaFoldDB" id="A0A422QYV6"/>
<dbReference type="EMBL" id="PXNQ02000003">
    <property type="protein sequence ID" value="RNF35187.1"/>
    <property type="molecule type" value="Genomic_DNA"/>
</dbReference>
<name>A0A422QYV6_9RHOB</name>
<keyword evidence="6" id="KW-0969">Cilium</keyword>
<dbReference type="Gene3D" id="2.30.30.760">
    <property type="match status" value="1"/>
</dbReference>
<dbReference type="InterPro" id="IPR039246">
    <property type="entry name" value="Flagellar_FlgA"/>
</dbReference>
<dbReference type="SUPFAM" id="SSF51269">
    <property type="entry name" value="AFP III-like domain"/>
    <property type="match status" value="1"/>
</dbReference>
<dbReference type="CDD" id="cd11614">
    <property type="entry name" value="SAF_CpaB_FlgA_like"/>
    <property type="match status" value="1"/>
</dbReference>
<dbReference type="GO" id="GO:0044780">
    <property type="term" value="P:bacterial-type flagellum assembly"/>
    <property type="evidence" value="ECO:0007669"/>
    <property type="project" value="InterPro"/>
</dbReference>
<dbReference type="InterPro" id="IPR017585">
    <property type="entry name" value="SAF_FlgA"/>
</dbReference>
<proteinExistence type="inferred from homology"/>
<feature type="chain" id="PRO_5018807396" description="Flagella basal body P-ring formation protein FlgA" evidence="4">
    <location>
        <begin position="19"/>
        <end position="138"/>
    </location>
</feature>
<dbReference type="GO" id="GO:0042597">
    <property type="term" value="C:periplasmic space"/>
    <property type="evidence" value="ECO:0007669"/>
    <property type="project" value="UniProtKB-SubCell"/>
</dbReference>
<keyword evidence="7" id="KW-1185">Reference proteome</keyword>
<gene>
    <name evidence="6" type="primary">flgA</name>
    <name evidence="6" type="ORF">A7A09_006000</name>
</gene>
<evidence type="ECO:0000256" key="4">
    <source>
        <dbReference type="RuleBase" id="RU362063"/>
    </source>
</evidence>
<keyword evidence="2 4" id="KW-0732">Signal</keyword>
<evidence type="ECO:0000256" key="1">
    <source>
        <dbReference type="ARBA" id="ARBA00004418"/>
    </source>
</evidence>
<keyword evidence="6" id="KW-0282">Flagellum</keyword>
<dbReference type="RefSeq" id="WP_106690540.1">
    <property type="nucleotide sequence ID" value="NZ_PXNQ02000003.1"/>
</dbReference>
<dbReference type="InterPro" id="IPR036732">
    <property type="entry name" value="AFP_Neu5c_C_sf"/>
</dbReference>
<dbReference type="NCBIfam" id="TIGR03170">
    <property type="entry name" value="flgA_cterm"/>
    <property type="match status" value="1"/>
</dbReference>
<dbReference type="Proteomes" id="UP000238137">
    <property type="component" value="Unassembled WGS sequence"/>
</dbReference>
<keyword evidence="3 4" id="KW-0574">Periplasm</keyword>
<feature type="signal peptide" evidence="4">
    <location>
        <begin position="1"/>
        <end position="18"/>
    </location>
</feature>
<evidence type="ECO:0000313" key="7">
    <source>
        <dbReference type="Proteomes" id="UP000238137"/>
    </source>
</evidence>
<comment type="function">
    <text evidence="4">Involved in the assembly process of the P-ring formation. It may associate with FlgF on the rod constituting a structure essential for the P-ring assembly or may act as a modulator protein for the P-ring assembly.</text>
</comment>
<accession>A0A422QYV6</accession>